<evidence type="ECO:0000313" key="1">
    <source>
        <dbReference type="EMBL" id="KAF2237295.1"/>
    </source>
</evidence>
<dbReference type="EMBL" id="ML991781">
    <property type="protein sequence ID" value="KAF2237295.1"/>
    <property type="molecule type" value="Genomic_DNA"/>
</dbReference>
<keyword evidence="2" id="KW-1185">Reference proteome</keyword>
<sequence length="84" mass="9093">MQSNCWRWNRGSELRAWKSCDLLAASSASRKLPKASVDASPGTAAVGTRVPRTKGSVSCVTYLSKSSTPKSTLRLYYSMGSSFL</sequence>
<name>A0A6A6HGP8_VIRVR</name>
<reference evidence="1" key="1">
    <citation type="journal article" date="2020" name="Stud. Mycol.">
        <title>101 Dothideomycetes genomes: a test case for predicting lifestyles and emergence of pathogens.</title>
        <authorList>
            <person name="Haridas S."/>
            <person name="Albert R."/>
            <person name="Binder M."/>
            <person name="Bloem J."/>
            <person name="Labutti K."/>
            <person name="Salamov A."/>
            <person name="Andreopoulos B."/>
            <person name="Baker S."/>
            <person name="Barry K."/>
            <person name="Bills G."/>
            <person name="Bluhm B."/>
            <person name="Cannon C."/>
            <person name="Castanera R."/>
            <person name="Culley D."/>
            <person name="Daum C."/>
            <person name="Ezra D."/>
            <person name="Gonzalez J."/>
            <person name="Henrissat B."/>
            <person name="Kuo A."/>
            <person name="Liang C."/>
            <person name="Lipzen A."/>
            <person name="Lutzoni F."/>
            <person name="Magnuson J."/>
            <person name="Mondo S."/>
            <person name="Nolan M."/>
            <person name="Ohm R."/>
            <person name="Pangilinan J."/>
            <person name="Park H.-J."/>
            <person name="Ramirez L."/>
            <person name="Alfaro M."/>
            <person name="Sun H."/>
            <person name="Tritt A."/>
            <person name="Yoshinaga Y."/>
            <person name="Zwiers L.-H."/>
            <person name="Turgeon B."/>
            <person name="Goodwin S."/>
            <person name="Spatafora J."/>
            <person name="Crous P."/>
            <person name="Grigoriev I."/>
        </authorList>
    </citation>
    <scope>NUCLEOTIDE SEQUENCE</scope>
    <source>
        <strain evidence="1">Tuck. ex Michener</strain>
    </source>
</reference>
<gene>
    <name evidence="1" type="ORF">EV356DRAFT_496891</name>
</gene>
<accession>A0A6A6HGP8</accession>
<evidence type="ECO:0000313" key="2">
    <source>
        <dbReference type="Proteomes" id="UP000800092"/>
    </source>
</evidence>
<dbReference type="Proteomes" id="UP000800092">
    <property type="component" value="Unassembled WGS sequence"/>
</dbReference>
<proteinExistence type="predicted"/>
<dbReference type="AlphaFoldDB" id="A0A6A6HGP8"/>
<protein>
    <submittedName>
        <fullName evidence="1">Uncharacterized protein</fullName>
    </submittedName>
</protein>
<organism evidence="1 2">
    <name type="scientific">Viridothelium virens</name>
    <name type="common">Speckled blister lichen</name>
    <name type="synonym">Trypethelium virens</name>
    <dbReference type="NCBI Taxonomy" id="1048519"/>
    <lineage>
        <taxon>Eukaryota</taxon>
        <taxon>Fungi</taxon>
        <taxon>Dikarya</taxon>
        <taxon>Ascomycota</taxon>
        <taxon>Pezizomycotina</taxon>
        <taxon>Dothideomycetes</taxon>
        <taxon>Dothideomycetes incertae sedis</taxon>
        <taxon>Trypetheliales</taxon>
        <taxon>Trypetheliaceae</taxon>
        <taxon>Viridothelium</taxon>
    </lineage>
</organism>